<dbReference type="InterPro" id="IPR018365">
    <property type="entry name" value="Cell_cycle_FtsW-rel_CS"/>
</dbReference>
<dbReference type="GO" id="GO:0071555">
    <property type="term" value="P:cell wall organization"/>
    <property type="evidence" value="ECO:0007669"/>
    <property type="project" value="UniProtKB-KW"/>
</dbReference>
<dbReference type="GO" id="GO:0008360">
    <property type="term" value="P:regulation of cell shape"/>
    <property type="evidence" value="ECO:0007669"/>
    <property type="project" value="UniProtKB-KW"/>
</dbReference>
<evidence type="ECO:0000256" key="8">
    <source>
        <dbReference type="ARBA" id="ARBA00022989"/>
    </source>
</evidence>
<feature type="transmembrane region" description="Helical" evidence="11">
    <location>
        <begin position="160"/>
        <end position="179"/>
    </location>
</feature>
<feature type="transmembrane region" description="Helical" evidence="11">
    <location>
        <begin position="184"/>
        <end position="202"/>
    </location>
</feature>
<keyword evidence="2 11" id="KW-1003">Cell membrane</keyword>
<dbReference type="GO" id="GO:0005886">
    <property type="term" value="C:plasma membrane"/>
    <property type="evidence" value="ECO:0007669"/>
    <property type="project" value="UniProtKB-SubCell"/>
</dbReference>
<proteinExistence type="inferred from homology"/>
<keyword evidence="13" id="KW-1185">Reference proteome</keyword>
<dbReference type="EMBL" id="WWCJ01000012">
    <property type="protein sequence ID" value="MYN03943.1"/>
    <property type="molecule type" value="Genomic_DNA"/>
</dbReference>
<evidence type="ECO:0000256" key="7">
    <source>
        <dbReference type="ARBA" id="ARBA00022984"/>
    </source>
</evidence>
<organism evidence="12 13">
    <name type="scientific">Pseudoduganella guangdongensis</name>
    <dbReference type="NCBI Taxonomy" id="2692179"/>
    <lineage>
        <taxon>Bacteria</taxon>
        <taxon>Pseudomonadati</taxon>
        <taxon>Pseudomonadota</taxon>
        <taxon>Betaproteobacteria</taxon>
        <taxon>Burkholderiales</taxon>
        <taxon>Oxalobacteraceae</taxon>
        <taxon>Telluria group</taxon>
        <taxon>Pseudoduganella</taxon>
    </lineage>
</organism>
<dbReference type="PROSITE" id="PS00428">
    <property type="entry name" value="FTSW_RODA_SPOVE"/>
    <property type="match status" value="1"/>
</dbReference>
<keyword evidence="4 11" id="KW-0808">Transferase</keyword>
<feature type="transmembrane region" description="Helical" evidence="11">
    <location>
        <begin position="304"/>
        <end position="331"/>
    </location>
</feature>
<protein>
    <recommendedName>
        <fullName evidence="11">Peptidoglycan glycosyltransferase MrdB</fullName>
        <shortName evidence="11">PGT</shortName>
        <ecNumber evidence="11">2.4.99.28</ecNumber>
    </recommendedName>
    <alternativeName>
        <fullName evidence="11">Cell elongation protein RodA</fullName>
    </alternativeName>
    <alternativeName>
        <fullName evidence="11">Cell wall polymerase</fullName>
    </alternativeName>
    <alternativeName>
        <fullName evidence="11">Peptidoglycan polymerase</fullName>
        <shortName evidence="11">PG polymerase</shortName>
    </alternativeName>
</protein>
<accession>A0A6N9HL74</accession>
<evidence type="ECO:0000256" key="2">
    <source>
        <dbReference type="ARBA" id="ARBA00022475"/>
    </source>
</evidence>
<dbReference type="GO" id="GO:0009252">
    <property type="term" value="P:peptidoglycan biosynthetic process"/>
    <property type="evidence" value="ECO:0007669"/>
    <property type="project" value="UniProtKB-UniRule"/>
</dbReference>
<dbReference type="PANTHER" id="PTHR30474">
    <property type="entry name" value="CELL CYCLE PROTEIN"/>
    <property type="match status" value="1"/>
</dbReference>
<feature type="transmembrane region" description="Helical" evidence="11">
    <location>
        <begin position="271"/>
        <end position="292"/>
    </location>
</feature>
<evidence type="ECO:0000256" key="11">
    <source>
        <dbReference type="HAMAP-Rule" id="MF_02079"/>
    </source>
</evidence>
<comment type="caution">
    <text evidence="12">The sequence shown here is derived from an EMBL/GenBank/DDBJ whole genome shotgun (WGS) entry which is preliminary data.</text>
</comment>
<sequence>MTLHTPSWRRLRPVLAVDAPLAAIVGILVCTGLFTLYSASADFPGRFELQLRNVLMAVGLMWAASNVPQQVLMRHAAALYALGVALLVAVFLFGVTKKGSTRWLNLGHDFQPSEMMKIAMPLMLAWYFHRYDGVQGWRRFAVAALLLAIPVGLIAKQPDFGTAMLVLSAGFYVIVLAGLSWKALAALAASALAAAPLVWHMLHDFQRQRVLTFLDPGADPMGKGFQINQAMTAIGSGGMTGRGWMDGTQGHLGFIPERSTDFIFSVFAEEFGLVGGVVLLLMYALLVVRGLQIAAGAPTPFSRLLGGAITMIFFTYAFINIGMVSGVVPVVGVPLPFFSYGGTALATLGLGCGILMSIRRSYNCPK</sequence>
<evidence type="ECO:0000256" key="1">
    <source>
        <dbReference type="ARBA" id="ARBA00004141"/>
    </source>
</evidence>
<feature type="transmembrane region" description="Helical" evidence="11">
    <location>
        <begin position="136"/>
        <end position="154"/>
    </location>
</feature>
<comment type="subcellular location">
    <subcellularLocation>
        <location evidence="11">Cell inner membrane</location>
        <topology evidence="11">Multi-pass membrane protein</topology>
    </subcellularLocation>
    <subcellularLocation>
        <location evidence="1">Membrane</location>
        <topology evidence="1">Multi-pass membrane protein</topology>
    </subcellularLocation>
</comment>
<dbReference type="AlphaFoldDB" id="A0A6N9HL74"/>
<evidence type="ECO:0000313" key="13">
    <source>
        <dbReference type="Proteomes" id="UP000448575"/>
    </source>
</evidence>
<dbReference type="GO" id="GO:0032153">
    <property type="term" value="C:cell division site"/>
    <property type="evidence" value="ECO:0007669"/>
    <property type="project" value="TreeGrafter"/>
</dbReference>
<gene>
    <name evidence="11 12" type="primary">rodA</name>
    <name evidence="11" type="synonym">mrdB</name>
    <name evidence="12" type="ORF">GTP41_17755</name>
</gene>
<dbReference type="InterPro" id="IPR001182">
    <property type="entry name" value="FtsW/RodA"/>
</dbReference>
<evidence type="ECO:0000256" key="5">
    <source>
        <dbReference type="ARBA" id="ARBA00022692"/>
    </source>
</evidence>
<keyword evidence="9 11" id="KW-0472">Membrane</keyword>
<evidence type="ECO:0000256" key="10">
    <source>
        <dbReference type="ARBA" id="ARBA00023316"/>
    </source>
</evidence>
<dbReference type="GO" id="GO:0051301">
    <property type="term" value="P:cell division"/>
    <property type="evidence" value="ECO:0007669"/>
    <property type="project" value="InterPro"/>
</dbReference>
<evidence type="ECO:0000256" key="3">
    <source>
        <dbReference type="ARBA" id="ARBA00022676"/>
    </source>
</evidence>
<comment type="catalytic activity">
    <reaction evidence="11">
        <text>[GlcNAc-(1-&gt;4)-Mur2Ac(oyl-L-Ala-gamma-D-Glu-L-Lys-D-Ala-D-Ala)](n)-di-trans,octa-cis-undecaprenyl diphosphate + beta-D-GlcNAc-(1-&gt;4)-Mur2Ac(oyl-L-Ala-gamma-D-Glu-L-Lys-D-Ala-D-Ala)-di-trans,octa-cis-undecaprenyl diphosphate = [GlcNAc-(1-&gt;4)-Mur2Ac(oyl-L-Ala-gamma-D-Glu-L-Lys-D-Ala-D-Ala)](n+1)-di-trans,octa-cis-undecaprenyl diphosphate + di-trans,octa-cis-undecaprenyl diphosphate + H(+)</text>
        <dbReference type="Rhea" id="RHEA:23708"/>
        <dbReference type="Rhea" id="RHEA-COMP:9602"/>
        <dbReference type="Rhea" id="RHEA-COMP:9603"/>
        <dbReference type="ChEBI" id="CHEBI:15378"/>
        <dbReference type="ChEBI" id="CHEBI:58405"/>
        <dbReference type="ChEBI" id="CHEBI:60033"/>
        <dbReference type="ChEBI" id="CHEBI:78435"/>
        <dbReference type="EC" id="2.4.99.28"/>
    </reaction>
</comment>
<dbReference type="NCBIfam" id="TIGR02210">
    <property type="entry name" value="rodA_shape"/>
    <property type="match status" value="1"/>
</dbReference>
<reference evidence="12 13" key="1">
    <citation type="submission" date="2019-12" db="EMBL/GenBank/DDBJ databases">
        <title>Novel species isolated from a subtropical stream in China.</title>
        <authorList>
            <person name="Lu H."/>
        </authorList>
    </citation>
    <scope>NUCLEOTIDE SEQUENCE [LARGE SCALE GENOMIC DNA]</scope>
    <source>
        <strain evidence="12 13">DS3</strain>
    </source>
</reference>
<dbReference type="GO" id="GO:0015648">
    <property type="term" value="F:lipid-linked peptidoglycan transporter activity"/>
    <property type="evidence" value="ECO:0007669"/>
    <property type="project" value="TreeGrafter"/>
</dbReference>
<keyword evidence="11" id="KW-0997">Cell inner membrane</keyword>
<dbReference type="InterPro" id="IPR011923">
    <property type="entry name" value="RodA/MrdB"/>
</dbReference>
<name>A0A6N9HL74_9BURK</name>
<evidence type="ECO:0000256" key="4">
    <source>
        <dbReference type="ARBA" id="ARBA00022679"/>
    </source>
</evidence>
<keyword evidence="8 11" id="KW-1133">Transmembrane helix</keyword>
<dbReference type="RefSeq" id="WP_161026909.1">
    <property type="nucleotide sequence ID" value="NZ_WWCJ01000012.1"/>
</dbReference>
<dbReference type="Proteomes" id="UP000448575">
    <property type="component" value="Unassembled WGS sequence"/>
</dbReference>
<keyword evidence="10 11" id="KW-0961">Cell wall biogenesis/degradation</keyword>
<feature type="transmembrane region" description="Helical" evidence="11">
    <location>
        <begin position="337"/>
        <end position="358"/>
    </location>
</feature>
<dbReference type="HAMAP" id="MF_02079">
    <property type="entry name" value="PGT_RodA"/>
    <property type="match status" value="1"/>
</dbReference>
<keyword evidence="7 11" id="KW-0573">Peptidoglycan synthesis</keyword>
<keyword evidence="6 11" id="KW-0133">Cell shape</keyword>
<keyword evidence="5 11" id="KW-0812">Transmembrane</keyword>
<evidence type="ECO:0000256" key="6">
    <source>
        <dbReference type="ARBA" id="ARBA00022960"/>
    </source>
</evidence>
<comment type="function">
    <text evidence="11">Peptidoglycan polymerase that is essential for cell wall elongation.</text>
</comment>
<comment type="similarity">
    <text evidence="11">Belongs to the SEDS family. MrdB/RodA subfamily.</text>
</comment>
<feature type="transmembrane region" description="Helical" evidence="11">
    <location>
        <begin position="20"/>
        <end position="37"/>
    </location>
</feature>
<dbReference type="GO" id="GO:0008955">
    <property type="term" value="F:peptidoglycan glycosyltransferase activity"/>
    <property type="evidence" value="ECO:0007669"/>
    <property type="project" value="UniProtKB-UniRule"/>
</dbReference>
<evidence type="ECO:0000313" key="12">
    <source>
        <dbReference type="EMBL" id="MYN03943.1"/>
    </source>
</evidence>
<feature type="transmembrane region" description="Helical" evidence="11">
    <location>
        <begin position="77"/>
        <end position="95"/>
    </location>
</feature>
<dbReference type="EC" id="2.4.99.28" evidence="11"/>
<keyword evidence="3 11" id="KW-0328">Glycosyltransferase</keyword>
<dbReference type="Pfam" id="PF01098">
    <property type="entry name" value="FTSW_RODA_SPOVE"/>
    <property type="match status" value="1"/>
</dbReference>
<dbReference type="UniPathway" id="UPA00219"/>
<comment type="pathway">
    <text evidence="11">Cell wall biogenesis; peptidoglycan biosynthesis.</text>
</comment>
<dbReference type="PANTHER" id="PTHR30474:SF1">
    <property type="entry name" value="PEPTIDOGLYCAN GLYCOSYLTRANSFERASE MRDB"/>
    <property type="match status" value="1"/>
</dbReference>
<evidence type="ECO:0000256" key="9">
    <source>
        <dbReference type="ARBA" id="ARBA00023136"/>
    </source>
</evidence>